<dbReference type="InterPro" id="IPR001623">
    <property type="entry name" value="DnaJ_domain"/>
</dbReference>
<evidence type="ECO:0000256" key="1">
    <source>
        <dbReference type="ARBA" id="ARBA00004477"/>
    </source>
</evidence>
<gene>
    <name evidence="12" type="ORF">GSTUAT00006238001</name>
</gene>
<evidence type="ECO:0000256" key="3">
    <source>
        <dbReference type="ARBA" id="ARBA00022692"/>
    </source>
</evidence>
<dbReference type="GO" id="GO:0006620">
    <property type="term" value="P:post-translational protein targeting to endoplasmic reticulum membrane"/>
    <property type="evidence" value="ECO:0007669"/>
    <property type="project" value="TreeGrafter"/>
</dbReference>
<dbReference type="GO" id="GO:0003723">
    <property type="term" value="F:RNA binding"/>
    <property type="evidence" value="ECO:0007669"/>
    <property type="project" value="TreeGrafter"/>
</dbReference>
<feature type="compositionally biased region" description="Acidic residues" evidence="9">
    <location>
        <begin position="636"/>
        <end position="647"/>
    </location>
</feature>
<keyword evidence="4" id="KW-0256">Endoplasmic reticulum</keyword>
<dbReference type="SUPFAM" id="SSF81296">
    <property type="entry name" value="E set domains"/>
    <property type="match status" value="1"/>
</dbReference>
<dbReference type="GO" id="GO:0008320">
    <property type="term" value="F:protein transmembrane transporter activity"/>
    <property type="evidence" value="ECO:0007669"/>
    <property type="project" value="TreeGrafter"/>
</dbReference>
<dbReference type="GO" id="GO:0006614">
    <property type="term" value="P:SRP-dependent cotranslational protein targeting to membrane"/>
    <property type="evidence" value="ECO:0007669"/>
    <property type="project" value="TreeGrafter"/>
</dbReference>
<evidence type="ECO:0000313" key="13">
    <source>
        <dbReference type="Proteomes" id="UP001412239"/>
    </source>
</evidence>
<dbReference type="SUPFAM" id="SSF158702">
    <property type="entry name" value="Sec63 N-terminal domain-like"/>
    <property type="match status" value="1"/>
</dbReference>
<dbReference type="Proteomes" id="UP001412239">
    <property type="component" value="Unassembled WGS sequence"/>
</dbReference>
<feature type="compositionally biased region" description="Acidic residues" evidence="9">
    <location>
        <begin position="669"/>
        <end position="700"/>
    </location>
</feature>
<dbReference type="PROSITE" id="PS50076">
    <property type="entry name" value="DNAJ_2"/>
    <property type="match status" value="1"/>
</dbReference>
<reference evidence="12" key="1">
    <citation type="submission" date="2015-10" db="EMBL/GenBank/DDBJ databases">
        <authorList>
            <person name="Regsiter A."/>
            <person name="william w."/>
        </authorList>
    </citation>
    <scope>NUCLEOTIDE SEQUENCE</scope>
    <source>
        <strain evidence="12">Montdore</strain>
    </source>
</reference>
<evidence type="ECO:0000256" key="10">
    <source>
        <dbReference type="SAM" id="Phobius"/>
    </source>
</evidence>
<dbReference type="Gene3D" id="1.10.150.20">
    <property type="entry name" value="5' to 3' exonuclease, C-terminal subdomain"/>
    <property type="match status" value="1"/>
</dbReference>
<feature type="transmembrane region" description="Helical" evidence="10">
    <location>
        <begin position="77"/>
        <end position="98"/>
    </location>
</feature>
<organism evidence="12 13">
    <name type="scientific">Tuber aestivum</name>
    <name type="common">summer truffle</name>
    <dbReference type="NCBI Taxonomy" id="59557"/>
    <lineage>
        <taxon>Eukaryota</taxon>
        <taxon>Fungi</taxon>
        <taxon>Dikarya</taxon>
        <taxon>Ascomycota</taxon>
        <taxon>Pezizomycotina</taxon>
        <taxon>Pezizomycetes</taxon>
        <taxon>Pezizales</taxon>
        <taxon>Tuberaceae</taxon>
        <taxon>Tuber</taxon>
    </lineage>
</organism>
<dbReference type="SMART" id="SM00973">
    <property type="entry name" value="Sec63"/>
    <property type="match status" value="1"/>
</dbReference>
<keyword evidence="13" id="KW-1185">Reference proteome</keyword>
<dbReference type="SUPFAM" id="SSF46565">
    <property type="entry name" value="Chaperone J-domain"/>
    <property type="match status" value="1"/>
</dbReference>
<dbReference type="PANTHER" id="PTHR24075">
    <property type="entry name" value="SEC63 DOMAIN-CONTAINING"/>
    <property type="match status" value="1"/>
</dbReference>
<dbReference type="AlphaFoldDB" id="A0A292PSD3"/>
<dbReference type="FunFam" id="1.10.287.110:FF:000039">
    <property type="entry name" value="Protein translocation complex component (Npl1)"/>
    <property type="match status" value="1"/>
</dbReference>
<protein>
    <recommendedName>
        <fullName evidence="11">J domain-containing protein</fullName>
    </recommendedName>
</protein>
<dbReference type="InterPro" id="IPR004179">
    <property type="entry name" value="Sec63-dom"/>
</dbReference>
<dbReference type="Gene3D" id="2.60.40.150">
    <property type="entry name" value="C2 domain"/>
    <property type="match status" value="1"/>
</dbReference>
<dbReference type="SMART" id="SM00271">
    <property type="entry name" value="DnaJ"/>
    <property type="match status" value="1"/>
</dbReference>
<comment type="subcellular location">
    <subcellularLocation>
        <location evidence="1">Endoplasmic reticulum membrane</location>
        <topology evidence="1">Multi-pass membrane protein</topology>
    </subcellularLocation>
</comment>
<dbReference type="InterPro" id="IPR036869">
    <property type="entry name" value="J_dom_sf"/>
</dbReference>
<keyword evidence="8" id="KW-0143">Chaperone</keyword>
<keyword evidence="6 10" id="KW-1133">Transmembrane helix</keyword>
<feature type="region of interest" description="Disordered" evidence="9">
    <location>
        <begin position="632"/>
        <end position="700"/>
    </location>
</feature>
<keyword evidence="2" id="KW-0813">Transport</keyword>
<dbReference type="InterPro" id="IPR035892">
    <property type="entry name" value="C2_domain_sf"/>
</dbReference>
<name>A0A292PSD3_9PEZI</name>
<keyword evidence="5" id="KW-0653">Protein transport</keyword>
<keyword evidence="7 10" id="KW-0472">Membrane</keyword>
<proteinExistence type="predicted"/>
<feature type="transmembrane region" description="Helical" evidence="10">
    <location>
        <begin position="15"/>
        <end position="36"/>
    </location>
</feature>
<feature type="compositionally biased region" description="Polar residues" evidence="9">
    <location>
        <begin position="526"/>
        <end position="539"/>
    </location>
</feature>
<dbReference type="Gene3D" id="1.10.287.110">
    <property type="entry name" value="DnaJ domain"/>
    <property type="match status" value="1"/>
</dbReference>
<dbReference type="GO" id="GO:0031207">
    <property type="term" value="C:Sec62/Sec63 complex"/>
    <property type="evidence" value="ECO:0007669"/>
    <property type="project" value="TreeGrafter"/>
</dbReference>
<accession>A0A292PSD3</accession>
<dbReference type="CDD" id="cd06257">
    <property type="entry name" value="DnaJ"/>
    <property type="match status" value="1"/>
</dbReference>
<feature type="region of interest" description="Disordered" evidence="9">
    <location>
        <begin position="515"/>
        <end position="541"/>
    </location>
</feature>
<feature type="domain" description="J" evidence="11">
    <location>
        <begin position="109"/>
        <end position="194"/>
    </location>
</feature>
<evidence type="ECO:0000256" key="4">
    <source>
        <dbReference type="ARBA" id="ARBA00022824"/>
    </source>
</evidence>
<evidence type="ECO:0000256" key="7">
    <source>
        <dbReference type="ARBA" id="ARBA00023136"/>
    </source>
</evidence>
<dbReference type="EMBL" id="LN891072">
    <property type="protein sequence ID" value="CUS09691.1"/>
    <property type="molecule type" value="Genomic_DNA"/>
</dbReference>
<feature type="transmembrane region" description="Helical" evidence="10">
    <location>
        <begin position="219"/>
        <end position="237"/>
    </location>
</feature>
<dbReference type="PANTHER" id="PTHR24075:SF0">
    <property type="entry name" value="TRANSLOCATION PROTEIN SEC63 HOMOLOG"/>
    <property type="match status" value="1"/>
</dbReference>
<evidence type="ECO:0000256" key="6">
    <source>
        <dbReference type="ARBA" id="ARBA00022989"/>
    </source>
</evidence>
<evidence type="ECO:0000256" key="2">
    <source>
        <dbReference type="ARBA" id="ARBA00022448"/>
    </source>
</evidence>
<dbReference type="InterPro" id="IPR014756">
    <property type="entry name" value="Ig_E-set"/>
</dbReference>
<dbReference type="Pfam" id="PF02889">
    <property type="entry name" value="Sec63"/>
    <property type="match status" value="1"/>
</dbReference>
<sequence length="700" mass="78648">MFANCTLLENLQGQFFPYFVLTILGLILCPLTYSTFAPSKQPGVSKTPLIKENNYKPPGNEAIEAARRRQKRKERRLKRFTSIVIGWALFAYMAYLIAVTANADGKIWDPYEILGISMGEIIIWNIADHTYPQTADEKAIKSHYKKLSLKYHPDKIRPTGNQTLEDLNNHFVELTKAYKALTDEDIRNNFIQYGHPDGKQSFSIGIALPTWIVSEGNNYYVLAVYGLLFGILLPYYVGRWWYGTKKHTKEGVMTASAGSLFRAYDENIDEKKLVEILTAGEEMRFITGGAREKEWIGSEEATIERKIKAAGLADKQRKAIEELDGWRRRALGLLWAYIYRTDLESEKLNNAKLDVTPAAIALNKSFHAIALAYSNTQPVMASVRLNQCLVQAVPPHASPLLQLPHFTNEVVAAIEQDGGKNQWTVQRFVACPEEKRKRLCVGKGLLNDKQYAQAITFAKALPSLRIESAFFKVMGEKYITPASLVNFVVKMRVVPPGSTPPAVDAKDLLDEDPDETDVDALLGRNGKSQGKANDQSTTPLAHAPYFPRDYSPIWYIFLADEKQGKMIVPPQPITRWEKSTDNFAVQTFKLQFQAPPQPGEYAFVMHCVSDSYLGVDKKQNVTLVISDPSKVAQIKEDEEISEPEEDSLAGQMNAMRGGPVKKSKKRNNEDDDDDSSEESDTDGEADDQSETDTDTDTDEE</sequence>
<keyword evidence="3 10" id="KW-0812">Transmembrane</keyword>
<dbReference type="Pfam" id="PF00226">
    <property type="entry name" value="DnaJ"/>
    <property type="match status" value="1"/>
</dbReference>
<evidence type="ECO:0000259" key="11">
    <source>
        <dbReference type="PROSITE" id="PS50076"/>
    </source>
</evidence>
<evidence type="ECO:0000313" key="12">
    <source>
        <dbReference type="EMBL" id="CUS09691.1"/>
    </source>
</evidence>
<evidence type="ECO:0000256" key="5">
    <source>
        <dbReference type="ARBA" id="ARBA00022927"/>
    </source>
</evidence>
<evidence type="ECO:0000256" key="9">
    <source>
        <dbReference type="SAM" id="MobiDB-lite"/>
    </source>
</evidence>
<evidence type="ECO:0000256" key="8">
    <source>
        <dbReference type="ARBA" id="ARBA00023186"/>
    </source>
</evidence>